<dbReference type="InterPro" id="IPR003593">
    <property type="entry name" value="AAA+_ATPase"/>
</dbReference>
<comment type="caution">
    <text evidence="5">The sequence shown here is derived from an EMBL/GenBank/DDBJ whole genome shotgun (WGS) entry which is preliminary data.</text>
</comment>
<evidence type="ECO:0000313" key="5">
    <source>
        <dbReference type="EMBL" id="GFJ87789.1"/>
    </source>
</evidence>
<keyword evidence="6" id="KW-1185">Reference proteome</keyword>
<dbReference type="SUPFAM" id="SSF52540">
    <property type="entry name" value="P-loop containing nucleoside triphosphate hydrolases"/>
    <property type="match status" value="1"/>
</dbReference>
<dbReference type="RefSeq" id="WP_173074852.1">
    <property type="nucleotide sequence ID" value="NZ_BLPG01000001.1"/>
</dbReference>
<dbReference type="SMART" id="SM00382">
    <property type="entry name" value="AAA"/>
    <property type="match status" value="1"/>
</dbReference>
<feature type="region of interest" description="Disordered" evidence="3">
    <location>
        <begin position="1"/>
        <end position="20"/>
    </location>
</feature>
<organism evidence="5 6">
    <name type="scientific">Phytohabitans rumicis</name>
    <dbReference type="NCBI Taxonomy" id="1076125"/>
    <lineage>
        <taxon>Bacteria</taxon>
        <taxon>Bacillati</taxon>
        <taxon>Actinomycetota</taxon>
        <taxon>Actinomycetes</taxon>
        <taxon>Micromonosporales</taxon>
        <taxon>Micromonosporaceae</taxon>
    </lineage>
</organism>
<keyword evidence="1" id="KW-0547">Nucleotide-binding</keyword>
<dbReference type="Proteomes" id="UP000482960">
    <property type="component" value="Unassembled WGS sequence"/>
</dbReference>
<dbReference type="InterPro" id="IPR003439">
    <property type="entry name" value="ABC_transporter-like_ATP-bd"/>
</dbReference>
<name>A0A6V8KZN7_9ACTN</name>
<evidence type="ECO:0000256" key="2">
    <source>
        <dbReference type="ARBA" id="ARBA00022840"/>
    </source>
</evidence>
<keyword evidence="2" id="KW-0067">ATP-binding</keyword>
<evidence type="ECO:0000259" key="4">
    <source>
        <dbReference type="PROSITE" id="PS50893"/>
    </source>
</evidence>
<proteinExistence type="predicted"/>
<dbReference type="EMBL" id="BLPG01000001">
    <property type="protein sequence ID" value="GFJ87789.1"/>
    <property type="molecule type" value="Genomic_DNA"/>
</dbReference>
<dbReference type="AlphaFoldDB" id="A0A6V8KZN7"/>
<reference evidence="5 6" key="2">
    <citation type="submission" date="2020-03" db="EMBL/GenBank/DDBJ databases">
        <authorList>
            <person name="Ichikawa N."/>
            <person name="Kimura A."/>
            <person name="Kitahashi Y."/>
            <person name="Uohara A."/>
        </authorList>
    </citation>
    <scope>NUCLEOTIDE SEQUENCE [LARGE SCALE GENOMIC DNA]</scope>
    <source>
        <strain evidence="5 6">NBRC 108638</strain>
    </source>
</reference>
<evidence type="ECO:0000256" key="1">
    <source>
        <dbReference type="ARBA" id="ARBA00022741"/>
    </source>
</evidence>
<dbReference type="InterPro" id="IPR027417">
    <property type="entry name" value="P-loop_NTPase"/>
</dbReference>
<dbReference type="PANTHER" id="PTHR43790:SF8">
    <property type="entry name" value="SUGAR ABC TRANSPORTER ATP-BINDING PROTEIN"/>
    <property type="match status" value="1"/>
</dbReference>
<gene>
    <name evidence="5" type="ORF">Prum_014310</name>
</gene>
<dbReference type="Pfam" id="PF00005">
    <property type="entry name" value="ABC_tran"/>
    <property type="match status" value="1"/>
</dbReference>
<reference evidence="5 6" key="1">
    <citation type="submission" date="2020-03" db="EMBL/GenBank/DDBJ databases">
        <title>Whole genome shotgun sequence of Phytohabitans rumicis NBRC 108638.</title>
        <authorList>
            <person name="Komaki H."/>
            <person name="Tamura T."/>
        </authorList>
    </citation>
    <scope>NUCLEOTIDE SEQUENCE [LARGE SCALE GENOMIC DNA]</scope>
    <source>
        <strain evidence="5 6">NBRC 108638</strain>
    </source>
</reference>
<accession>A0A6V8KZN7</accession>
<dbReference type="PROSITE" id="PS50893">
    <property type="entry name" value="ABC_TRANSPORTER_2"/>
    <property type="match status" value="1"/>
</dbReference>
<dbReference type="CDD" id="cd03216">
    <property type="entry name" value="ABC_Carb_Monos_I"/>
    <property type="match status" value="1"/>
</dbReference>
<dbReference type="InterPro" id="IPR050107">
    <property type="entry name" value="ABC_carbohydrate_import_ATPase"/>
</dbReference>
<dbReference type="Gene3D" id="3.40.50.300">
    <property type="entry name" value="P-loop containing nucleotide triphosphate hydrolases"/>
    <property type="match status" value="1"/>
</dbReference>
<dbReference type="GO" id="GO:0005524">
    <property type="term" value="F:ATP binding"/>
    <property type="evidence" value="ECO:0007669"/>
    <property type="project" value="UniProtKB-KW"/>
</dbReference>
<feature type="domain" description="ABC transporter" evidence="4">
    <location>
        <begin position="21"/>
        <end position="255"/>
    </location>
</feature>
<evidence type="ECO:0000313" key="6">
    <source>
        <dbReference type="Proteomes" id="UP000482960"/>
    </source>
</evidence>
<dbReference type="GO" id="GO:0016887">
    <property type="term" value="F:ATP hydrolysis activity"/>
    <property type="evidence" value="ECO:0007669"/>
    <property type="project" value="InterPro"/>
</dbReference>
<dbReference type="PANTHER" id="PTHR43790">
    <property type="entry name" value="CARBOHYDRATE TRANSPORT ATP-BINDING PROTEIN MG119-RELATED"/>
    <property type="match status" value="1"/>
</dbReference>
<evidence type="ECO:0000256" key="3">
    <source>
        <dbReference type="SAM" id="MobiDB-lite"/>
    </source>
</evidence>
<sequence>MIDHTAAVRGGEPEASTGSRVVATGISKSFGATQALVRADLEVRPGEVHTVMGENGSGKSTLVKILSGVHRPDAGSLLIDGVTATGLRTPAQARVRGISTVFQEVLTVPGSSILENVWLGARRSGASASERRQRASDVLERLLGAPVDVDRPIGSLSLSGRQACCVARSLVADPQVLILDESTSALDVATRDRLFSVVRELTSRGVGVVFISHRMDEVFEISTVVTVLRAGTTVASRLDIGSTSVAQLVQLMAEASEGARGGTDGLPAALCCRCETFG</sequence>
<protein>
    <submittedName>
        <fullName evidence="5">ABC transporter</fullName>
    </submittedName>
</protein>